<feature type="compositionally biased region" description="Basic and acidic residues" evidence="1">
    <location>
        <begin position="914"/>
        <end position="925"/>
    </location>
</feature>
<evidence type="ECO:0000259" key="2">
    <source>
        <dbReference type="SMART" id="SM00575"/>
    </source>
</evidence>
<gene>
    <name evidence="3" type="ORF">MtrunA17_Chr2g0281381</name>
</gene>
<reference evidence="4" key="1">
    <citation type="journal article" date="2018" name="Nat. Plants">
        <title>Whole-genome landscape of Medicago truncatula symbiotic genes.</title>
        <authorList>
            <person name="Pecrix Y."/>
            <person name="Staton S.E."/>
            <person name="Sallet E."/>
            <person name="Lelandais-Briere C."/>
            <person name="Moreau S."/>
            <person name="Carrere S."/>
            <person name="Blein T."/>
            <person name="Jardinaud M.F."/>
            <person name="Latrasse D."/>
            <person name="Zouine M."/>
            <person name="Zahm M."/>
            <person name="Kreplak J."/>
            <person name="Mayjonade B."/>
            <person name="Satge C."/>
            <person name="Perez M."/>
            <person name="Cauet S."/>
            <person name="Marande W."/>
            <person name="Chantry-Darmon C."/>
            <person name="Lopez-Roques C."/>
            <person name="Bouchez O."/>
            <person name="Berard A."/>
            <person name="Debelle F."/>
            <person name="Munos S."/>
            <person name="Bendahmane A."/>
            <person name="Berges H."/>
            <person name="Niebel A."/>
            <person name="Buitink J."/>
            <person name="Frugier F."/>
            <person name="Benhamed M."/>
            <person name="Crespi M."/>
            <person name="Gouzy J."/>
            <person name="Gamas P."/>
        </authorList>
    </citation>
    <scope>NUCLEOTIDE SEQUENCE [LARGE SCALE GENOMIC DNA]</scope>
    <source>
        <strain evidence="4">cv. Jemalong A17</strain>
    </source>
</reference>
<feature type="compositionally biased region" description="Polar residues" evidence="1">
    <location>
        <begin position="251"/>
        <end position="273"/>
    </location>
</feature>
<organism evidence="3 4">
    <name type="scientific">Medicago truncatula</name>
    <name type="common">Barrel medic</name>
    <name type="synonym">Medicago tribuloides</name>
    <dbReference type="NCBI Taxonomy" id="3880"/>
    <lineage>
        <taxon>Eukaryota</taxon>
        <taxon>Viridiplantae</taxon>
        <taxon>Streptophyta</taxon>
        <taxon>Embryophyta</taxon>
        <taxon>Tracheophyta</taxon>
        <taxon>Spermatophyta</taxon>
        <taxon>Magnoliopsida</taxon>
        <taxon>eudicotyledons</taxon>
        <taxon>Gunneridae</taxon>
        <taxon>Pentapetalae</taxon>
        <taxon>rosids</taxon>
        <taxon>fabids</taxon>
        <taxon>Fabales</taxon>
        <taxon>Fabaceae</taxon>
        <taxon>Papilionoideae</taxon>
        <taxon>50 kb inversion clade</taxon>
        <taxon>NPAAA clade</taxon>
        <taxon>Hologalegina</taxon>
        <taxon>IRL clade</taxon>
        <taxon>Trifolieae</taxon>
        <taxon>Medicago</taxon>
    </lineage>
</organism>
<dbReference type="Pfam" id="PF26130">
    <property type="entry name" value="PB1-like"/>
    <property type="match status" value="1"/>
</dbReference>
<name>A0A396J5A3_MEDTR</name>
<dbReference type="GO" id="GO:0008270">
    <property type="term" value="F:zinc ion binding"/>
    <property type="evidence" value="ECO:0007669"/>
    <property type="project" value="InterPro"/>
</dbReference>
<evidence type="ECO:0000313" key="3">
    <source>
        <dbReference type="EMBL" id="RHN71861.1"/>
    </source>
</evidence>
<dbReference type="AlphaFoldDB" id="A0A396J5A3"/>
<dbReference type="SMART" id="SM00575">
    <property type="entry name" value="ZnF_PMZ"/>
    <property type="match status" value="1"/>
</dbReference>
<sequence>MEEKFEVVVHHNGEFDGFTHSSYYGLRDSWLCDPNVWSYFGVLGDLKEMGYNNLESLWYYDPVLEDEIVRLRDDVGTNRIKNIAYDEGEAHLYVIHTMEEPVVEEYPTLCNFIQGPNAGGNVGPDVVDAGPSNDIVDVDNGPINDTVEDKDSGENVVEKECGPSYAFIPPVAINNDGEGVDAINTERVDAELRDNSDEDSALGSTFDSEDEIALEDYFDDFAQVPEPEPQPSLNTNSQTVLTDIGSQTFQTDIPSTLRPITQPTIDEPSSNTNSKAASGSKPKKKRGRPRKNIVTEIVVVEEAAGADNDNGESSQAPLFGLSDAEDYNSDQLNSDCDIEGDNGQSKTKFQTFKLLDSMCDYKWEVGTFFVTKKAFQDGIRTYAVHNGYDLKFIKNDKKRMRVVCKKVLCPWKAFCAKIDGEETWQLRKIIDDHNCGRVFKVKMLTSKWLGGKLNNTVRENAGIELNKIMTKTQQKWNLVINKTKAYRAKSYAIDVVDGSYRDQYTRMYDYCHEILSSNPNSTVRVQTQPFQGVEGEEQNTDRSFSPHFKRVYICFKACKDSFEQCRKIIGLDGCFLKGYYGGQLLTAIGRDPNDQMLPIAYAVVEGETKESWTWFLDLLISDLGGARVCNTYTFISDQQKGLLPAMADLLPDVEHRFCVRHLYNNFRKKYPGKKLKELMWKAAKATYENAFEKHMNEIKAISEEAYNHLMQTPAKVWSKSKFTNGPLCDTLVNNMTEAFNSVIVGPREKPVVTMLEELRVYLMERWEKNRQKGANYEDSILPNIKKILAKESSYTNNLLVRRGSEFDYEVRYLSMTGNGEETFVVNLLRRECSCRKWLITGLPCCRAIASMKSQNIDIDQYVPDCFRKENYEACYRSIIYPTNGQALWRRTEYADLQPPPIKRQAGRPKKKRRKDADEKRDEQQLKRSKNGVKCSRCKEEGHNKSTCKLPPPPPATATDGNTGANATASASAQSAATITTTANAIGGNSTTGAAASASAQSAATITTTANAIGGNSTTSAATGNASTHSMRSGTTLKPSQKSKNDKAPKRASLSQPTTKKKKTSLGKKKGSTSTQPQNT</sequence>
<dbReference type="InterPro" id="IPR018289">
    <property type="entry name" value="MULE_transposase_dom"/>
</dbReference>
<protein>
    <submittedName>
        <fullName evidence="3">Putative transcription factor interactor and regulator CCHC(Zn) family</fullName>
    </submittedName>
</protein>
<dbReference type="PANTHER" id="PTHR31973:SF187">
    <property type="entry name" value="MUTATOR TRANSPOSASE MUDRA PROTEIN"/>
    <property type="match status" value="1"/>
</dbReference>
<feature type="region of interest" description="Disordered" evidence="1">
    <location>
        <begin position="251"/>
        <end position="292"/>
    </location>
</feature>
<comment type="caution">
    <text evidence="3">The sequence shown here is derived from an EMBL/GenBank/DDBJ whole genome shotgun (WGS) entry which is preliminary data.</text>
</comment>
<dbReference type="PANTHER" id="PTHR31973">
    <property type="entry name" value="POLYPROTEIN, PUTATIVE-RELATED"/>
    <property type="match status" value="1"/>
</dbReference>
<feature type="compositionally biased region" description="Low complexity" evidence="1">
    <location>
        <begin position="1011"/>
        <end position="1027"/>
    </location>
</feature>
<dbReference type="InterPro" id="IPR058594">
    <property type="entry name" value="PB1-like_dom_pln"/>
</dbReference>
<dbReference type="EMBL" id="PSQE01000002">
    <property type="protein sequence ID" value="RHN71861.1"/>
    <property type="molecule type" value="Genomic_DNA"/>
</dbReference>
<proteinExistence type="predicted"/>
<dbReference type="InterPro" id="IPR004332">
    <property type="entry name" value="Transposase_MuDR"/>
</dbReference>
<feature type="region of interest" description="Disordered" evidence="1">
    <location>
        <begin position="1011"/>
        <end position="1079"/>
    </location>
</feature>
<dbReference type="InterPro" id="IPR006564">
    <property type="entry name" value="Znf_PMZ"/>
</dbReference>
<feature type="compositionally biased region" description="Basic residues" evidence="1">
    <location>
        <begin position="1058"/>
        <end position="1070"/>
    </location>
</feature>
<feature type="domain" description="Zinc finger PMZ-type" evidence="2">
    <location>
        <begin position="830"/>
        <end position="857"/>
    </location>
</feature>
<evidence type="ECO:0000313" key="4">
    <source>
        <dbReference type="Proteomes" id="UP000265566"/>
    </source>
</evidence>
<feature type="compositionally biased region" description="Low complexity" evidence="1">
    <location>
        <begin position="956"/>
        <end position="968"/>
    </location>
</feature>
<dbReference type="Proteomes" id="UP000265566">
    <property type="component" value="Chromosome 2"/>
</dbReference>
<feature type="region of interest" description="Disordered" evidence="1">
    <location>
        <begin position="891"/>
        <end position="968"/>
    </location>
</feature>
<dbReference type="Pfam" id="PF10551">
    <property type="entry name" value="MULE"/>
    <property type="match status" value="1"/>
</dbReference>
<dbReference type="Pfam" id="PF03108">
    <property type="entry name" value="DBD_Tnp_Mut"/>
    <property type="match status" value="1"/>
</dbReference>
<feature type="compositionally biased region" description="Basic residues" evidence="1">
    <location>
        <begin position="904"/>
        <end position="913"/>
    </location>
</feature>
<feature type="compositionally biased region" description="Basic residues" evidence="1">
    <location>
        <begin position="281"/>
        <end position="291"/>
    </location>
</feature>
<feature type="compositionally biased region" description="Polar residues" evidence="1">
    <location>
        <begin position="1028"/>
        <end position="1041"/>
    </location>
</feature>
<evidence type="ECO:0000256" key="1">
    <source>
        <dbReference type="SAM" id="MobiDB-lite"/>
    </source>
</evidence>
<accession>A0A396J5A3</accession>
<dbReference type="Gramene" id="rna7501">
    <property type="protein sequence ID" value="RHN71861.1"/>
    <property type="gene ID" value="gene7501"/>
</dbReference>